<evidence type="ECO:0000313" key="2">
    <source>
        <dbReference type="EMBL" id="OGG38587.1"/>
    </source>
</evidence>
<keyword evidence="1" id="KW-0472">Membrane</keyword>
<dbReference type="AlphaFoldDB" id="A0A1F6BPX8"/>
<reference evidence="2 3" key="1">
    <citation type="journal article" date="2016" name="Nat. Commun.">
        <title>Thousands of microbial genomes shed light on interconnected biogeochemical processes in an aquifer system.</title>
        <authorList>
            <person name="Anantharaman K."/>
            <person name="Brown C.T."/>
            <person name="Hug L.A."/>
            <person name="Sharon I."/>
            <person name="Castelle C.J."/>
            <person name="Probst A.J."/>
            <person name="Thomas B.C."/>
            <person name="Singh A."/>
            <person name="Wilkins M.J."/>
            <person name="Karaoz U."/>
            <person name="Brodie E.L."/>
            <person name="Williams K.H."/>
            <person name="Hubbard S.S."/>
            <person name="Banfield J.F."/>
        </authorList>
    </citation>
    <scope>NUCLEOTIDE SEQUENCE [LARGE SCALE GENOMIC DNA]</scope>
</reference>
<protein>
    <recommendedName>
        <fullName evidence="4">Type 4 fimbrial biogenesis protein PilX N-terminal domain-containing protein</fullName>
    </recommendedName>
</protein>
<evidence type="ECO:0000256" key="1">
    <source>
        <dbReference type="SAM" id="Phobius"/>
    </source>
</evidence>
<feature type="transmembrane region" description="Helical" evidence="1">
    <location>
        <begin position="12"/>
        <end position="32"/>
    </location>
</feature>
<dbReference type="Proteomes" id="UP000178825">
    <property type="component" value="Unassembled WGS sequence"/>
</dbReference>
<evidence type="ECO:0000313" key="3">
    <source>
        <dbReference type="Proteomes" id="UP000178825"/>
    </source>
</evidence>
<proteinExistence type="predicted"/>
<sequence length="184" mass="20467">MTLNNKEGSLMVESMVAASLIVVGLLGIFTLISRSASMNKNAEAKVVASYLAAEGIEVVKNIIDSNVEKSYRTKWTWNMNLSGYYEVQYDSTVDTAKEVAYGSERYLNFDKVSGKYWYGAGDTTSFRRTVLIQDGGGGIPSGYGNAMTVKSIVKWTEGGEEQTVFFEDVFTNWRAQTTPKYTYE</sequence>
<keyword evidence="1" id="KW-0812">Transmembrane</keyword>
<dbReference type="EMBL" id="MFKJ01000017">
    <property type="protein sequence ID" value="OGG38587.1"/>
    <property type="molecule type" value="Genomic_DNA"/>
</dbReference>
<gene>
    <name evidence="2" type="ORF">A3D55_01830</name>
</gene>
<evidence type="ECO:0008006" key="4">
    <source>
        <dbReference type="Google" id="ProtNLM"/>
    </source>
</evidence>
<accession>A0A1F6BPX8</accession>
<dbReference type="STRING" id="1798470.A3D55_01830"/>
<comment type="caution">
    <text evidence="2">The sequence shown here is derived from an EMBL/GenBank/DDBJ whole genome shotgun (WGS) entry which is preliminary data.</text>
</comment>
<keyword evidence="1" id="KW-1133">Transmembrane helix</keyword>
<name>A0A1F6BPX8_9BACT</name>
<organism evidence="2 3">
    <name type="scientific">Candidatus Jorgensenbacteria bacterium RIFCSPHIGHO2_02_FULL_45_20</name>
    <dbReference type="NCBI Taxonomy" id="1798470"/>
    <lineage>
        <taxon>Bacteria</taxon>
        <taxon>Candidatus Joergenseniibacteriota</taxon>
    </lineage>
</organism>